<dbReference type="EMBL" id="ASPP01010652">
    <property type="protein sequence ID" value="ETO22532.1"/>
    <property type="molecule type" value="Genomic_DNA"/>
</dbReference>
<evidence type="ECO:0000256" key="1">
    <source>
        <dbReference type="SAM" id="MobiDB-lite"/>
    </source>
</evidence>
<dbReference type="AlphaFoldDB" id="X6NB40"/>
<name>X6NB40_RETFI</name>
<reference evidence="2 3" key="1">
    <citation type="journal article" date="2013" name="Curr. Biol.">
        <title>The Genome of the Foraminiferan Reticulomyxa filosa.</title>
        <authorList>
            <person name="Glockner G."/>
            <person name="Hulsmann N."/>
            <person name="Schleicher M."/>
            <person name="Noegel A.A."/>
            <person name="Eichinger L."/>
            <person name="Gallinger C."/>
            <person name="Pawlowski J."/>
            <person name="Sierra R."/>
            <person name="Euteneuer U."/>
            <person name="Pillet L."/>
            <person name="Moustafa A."/>
            <person name="Platzer M."/>
            <person name="Groth M."/>
            <person name="Szafranski K."/>
            <person name="Schliwa M."/>
        </authorList>
    </citation>
    <scope>NUCLEOTIDE SEQUENCE [LARGE SCALE GENOMIC DNA]</scope>
</reference>
<comment type="caution">
    <text evidence="2">The sequence shown here is derived from an EMBL/GenBank/DDBJ whole genome shotgun (WGS) entry which is preliminary data.</text>
</comment>
<organism evidence="2 3">
    <name type="scientific">Reticulomyxa filosa</name>
    <dbReference type="NCBI Taxonomy" id="46433"/>
    <lineage>
        <taxon>Eukaryota</taxon>
        <taxon>Sar</taxon>
        <taxon>Rhizaria</taxon>
        <taxon>Retaria</taxon>
        <taxon>Foraminifera</taxon>
        <taxon>Monothalamids</taxon>
        <taxon>Reticulomyxidae</taxon>
        <taxon>Reticulomyxa</taxon>
    </lineage>
</organism>
<feature type="compositionally biased region" description="Basic and acidic residues" evidence="1">
    <location>
        <begin position="135"/>
        <end position="144"/>
    </location>
</feature>
<keyword evidence="3" id="KW-1185">Reference proteome</keyword>
<evidence type="ECO:0000313" key="3">
    <source>
        <dbReference type="Proteomes" id="UP000023152"/>
    </source>
</evidence>
<sequence length="144" mass="17094">MFVPNQIQTGGGEDFLFALSKKFFVTLALRLLKQNKRQQKECWFTLYEKINEQYIYIFLGEKEQNDNSFANFYSFEVGLSCNKMNFFGKKNNKQNISFINRKESYKNKVFEKEVIEITKNTRQGQKKKKKKKKRGDATDNKKNG</sequence>
<proteinExistence type="predicted"/>
<accession>X6NB40</accession>
<feature type="compositionally biased region" description="Basic residues" evidence="1">
    <location>
        <begin position="124"/>
        <end position="134"/>
    </location>
</feature>
<gene>
    <name evidence="2" type="ORF">RFI_14667</name>
</gene>
<feature type="region of interest" description="Disordered" evidence="1">
    <location>
        <begin position="120"/>
        <end position="144"/>
    </location>
</feature>
<dbReference type="Proteomes" id="UP000023152">
    <property type="component" value="Unassembled WGS sequence"/>
</dbReference>
<protein>
    <submittedName>
        <fullName evidence="2">Uncharacterized protein</fullName>
    </submittedName>
</protein>
<evidence type="ECO:0000313" key="2">
    <source>
        <dbReference type="EMBL" id="ETO22532.1"/>
    </source>
</evidence>